<dbReference type="InterPro" id="IPR010839">
    <property type="entry name" value="AtuA_N"/>
</dbReference>
<evidence type="ECO:0000313" key="3">
    <source>
        <dbReference type="EMBL" id="KAK9424731.1"/>
    </source>
</evidence>
<sequence>MLKQATLGDVDFITGDYLAEVNIANNAEAYVEGRHPGYENSAWEGLKESINVIAQKQIKVVINGGALNPAGLAARVNELVHEKGYSLRVAYLSGDDIRSQVGPSLPSDVGSIWPHLDSLNPAIRVGADVKALIESQDTAIPIVSANVYLGARGIAQALQAGADIVICGRVSDASPVIAAAWYWHSWSAMDYDELAGSLIAGHLIECSAYVTGANFAGFTNYNQDALIDPGFPIAEIDNDGSCVITKHPGTGGFINEDTVKCQLLYELQGNVYLNSDCKAILDDVKVTQVGDDRVRVTGIRGSPPPPTTKAAIFYKGGYMGELLLNACGYALREKCDLVERQILSRLSSHEIERLDVLEFQRIGTPASNPRTQNSDTMYLRVLFAARKEDDALAVPRAFGKISLKHFSGYHSSLDTRTSVPRPFLTYFPALWEQTLLAEKVHVLKTDGSEEITIDTGHPPQFDDLTIRQSYDTSSPIALSGATRTVRLGDVVLARSGDKGSNLNIGLCVDSAAKWDWLRSYLSIAKMRELVGDDWRDDFFIERVEFSHIFAVHFVIYGILGRGVSSSTRLDGFGKGFADYIRDKMVDVPEELIVCLKPLQEGKGALEMHRYHVPIPTHKLEMNEHEDAQDHNLGSLGDGSLHAVVETLNSQIVLLSRVLHCRAGLSGAPEPAARAIVEAQGTDGERCMMNGRLRVGNLKDSALPCRIVEEEGKFLPRHELVIA</sequence>
<dbReference type="Proteomes" id="UP001408356">
    <property type="component" value="Unassembled WGS sequence"/>
</dbReference>
<dbReference type="InterPro" id="IPR056362">
    <property type="entry name" value="AtuA-like_ferredoxin_dom"/>
</dbReference>
<keyword evidence="4" id="KW-1185">Reference proteome</keyword>
<accession>A0ABR2VD68</accession>
<protein>
    <submittedName>
        <fullName evidence="3">DUF1446 domain-containing protein</fullName>
    </submittedName>
</protein>
<dbReference type="Pfam" id="PF23544">
    <property type="entry name" value="AtuA_ferredoxin"/>
    <property type="match status" value="1"/>
</dbReference>
<evidence type="ECO:0000259" key="1">
    <source>
        <dbReference type="Pfam" id="PF07287"/>
    </source>
</evidence>
<evidence type="ECO:0000259" key="2">
    <source>
        <dbReference type="Pfam" id="PF23544"/>
    </source>
</evidence>
<comment type="caution">
    <text evidence="3">The sequence shown here is derived from an EMBL/GenBank/DDBJ whole genome shotgun (WGS) entry which is preliminary data.</text>
</comment>
<organism evidence="3 4">
    <name type="scientific">Seiridium unicorne</name>
    <dbReference type="NCBI Taxonomy" id="138068"/>
    <lineage>
        <taxon>Eukaryota</taxon>
        <taxon>Fungi</taxon>
        <taxon>Dikarya</taxon>
        <taxon>Ascomycota</taxon>
        <taxon>Pezizomycotina</taxon>
        <taxon>Sordariomycetes</taxon>
        <taxon>Xylariomycetidae</taxon>
        <taxon>Amphisphaeriales</taxon>
        <taxon>Sporocadaceae</taxon>
        <taxon>Seiridium</taxon>
    </lineage>
</organism>
<feature type="domain" description="Acyclic terpene utilisation N-terminal" evidence="1">
    <location>
        <begin position="1"/>
        <end position="442"/>
    </location>
</feature>
<gene>
    <name evidence="3" type="ORF">SUNI508_13514</name>
</gene>
<dbReference type="PANTHER" id="PTHR47585:SF1">
    <property type="entry name" value="DUF1446 DOMAIN-CONTAINING PROTEIN"/>
    <property type="match status" value="1"/>
</dbReference>
<reference evidence="3 4" key="1">
    <citation type="journal article" date="2024" name="J. Plant Pathol.">
        <title>Sequence and assembly of the genome of Seiridium unicorne, isolate CBS 538.82, causal agent of cypress canker disease.</title>
        <authorList>
            <person name="Scali E."/>
            <person name="Rocca G.D."/>
            <person name="Danti R."/>
            <person name="Garbelotto M."/>
            <person name="Barberini S."/>
            <person name="Baroncelli R."/>
            <person name="Emiliani G."/>
        </authorList>
    </citation>
    <scope>NUCLEOTIDE SEQUENCE [LARGE SCALE GENOMIC DNA]</scope>
    <source>
        <strain evidence="3 4">BM-138-508</strain>
    </source>
</reference>
<name>A0ABR2VD68_9PEZI</name>
<feature type="domain" description="AtuA-like ferredoxin-fold" evidence="2">
    <location>
        <begin position="485"/>
        <end position="585"/>
    </location>
</feature>
<dbReference type="PANTHER" id="PTHR47585">
    <property type="match status" value="1"/>
</dbReference>
<evidence type="ECO:0000313" key="4">
    <source>
        <dbReference type="Proteomes" id="UP001408356"/>
    </source>
</evidence>
<dbReference type="EMBL" id="JARVKF010000033">
    <property type="protein sequence ID" value="KAK9424731.1"/>
    <property type="molecule type" value="Genomic_DNA"/>
</dbReference>
<dbReference type="Pfam" id="PF07287">
    <property type="entry name" value="AtuA"/>
    <property type="match status" value="1"/>
</dbReference>
<proteinExistence type="predicted"/>